<sequence length="250" mass="27637">MSTALPSSIDPITMDLYFNSTDESMSSILEAKLKLSSPSPKVESEELSHQAPVADSSEEAESSGNNNYPSAISESDSFVPRPQDLGNGPDTSMDDSDSIHGSGPAREFVSSAPFRHRRHRNVRPRRYSTTLRHKSRKAERKLDIPETPFSSLEEVDWCGWVGCGLDFPFEHGVELWTHVLDAHMPTQRRLGVSASHGRREPMSLANNGVSIRSSWYGLARLMFSCSCAWTRICSQVLVDVAVGIVLDLLS</sequence>
<dbReference type="Proteomes" id="UP000247810">
    <property type="component" value="Unassembled WGS sequence"/>
</dbReference>
<dbReference type="VEuPathDB" id="FungiDB:BO71DRAFT_412200"/>
<protein>
    <submittedName>
        <fullName evidence="2">Uncharacterized protein</fullName>
    </submittedName>
</protein>
<dbReference type="AlphaFoldDB" id="A0A319EJ33"/>
<gene>
    <name evidence="2" type="ORF">BO71DRAFT_412200</name>
</gene>
<proteinExistence type="predicted"/>
<dbReference type="EMBL" id="KZ825963">
    <property type="protein sequence ID" value="PYH90952.1"/>
    <property type="molecule type" value="Genomic_DNA"/>
</dbReference>
<name>A0A319EJ33_9EURO</name>
<feature type="region of interest" description="Disordered" evidence="1">
    <location>
        <begin position="33"/>
        <end position="139"/>
    </location>
</feature>
<evidence type="ECO:0000313" key="2">
    <source>
        <dbReference type="EMBL" id="PYH90952.1"/>
    </source>
</evidence>
<feature type="compositionally biased region" description="Basic residues" evidence="1">
    <location>
        <begin position="114"/>
        <end position="139"/>
    </location>
</feature>
<organism evidence="2 3">
    <name type="scientific">Aspergillus ellipticus CBS 707.79</name>
    <dbReference type="NCBI Taxonomy" id="1448320"/>
    <lineage>
        <taxon>Eukaryota</taxon>
        <taxon>Fungi</taxon>
        <taxon>Dikarya</taxon>
        <taxon>Ascomycota</taxon>
        <taxon>Pezizomycotina</taxon>
        <taxon>Eurotiomycetes</taxon>
        <taxon>Eurotiomycetidae</taxon>
        <taxon>Eurotiales</taxon>
        <taxon>Aspergillaceae</taxon>
        <taxon>Aspergillus</taxon>
        <taxon>Aspergillus subgen. Circumdati</taxon>
    </lineage>
</organism>
<reference evidence="2 3" key="1">
    <citation type="submission" date="2018-02" db="EMBL/GenBank/DDBJ databases">
        <title>The genomes of Aspergillus section Nigri reveals drivers in fungal speciation.</title>
        <authorList>
            <consortium name="DOE Joint Genome Institute"/>
            <person name="Vesth T.C."/>
            <person name="Nybo J."/>
            <person name="Theobald S."/>
            <person name="Brandl J."/>
            <person name="Frisvad J.C."/>
            <person name="Nielsen K.F."/>
            <person name="Lyhne E.K."/>
            <person name="Kogle M.E."/>
            <person name="Kuo A."/>
            <person name="Riley R."/>
            <person name="Clum A."/>
            <person name="Nolan M."/>
            <person name="Lipzen A."/>
            <person name="Salamov A."/>
            <person name="Henrissat B."/>
            <person name="Wiebenga A."/>
            <person name="De vries R.P."/>
            <person name="Grigoriev I.V."/>
            <person name="Mortensen U.H."/>
            <person name="Andersen M.R."/>
            <person name="Baker S.E."/>
        </authorList>
    </citation>
    <scope>NUCLEOTIDE SEQUENCE [LARGE SCALE GENOMIC DNA]</scope>
    <source>
        <strain evidence="2 3">CBS 707.79</strain>
    </source>
</reference>
<evidence type="ECO:0000313" key="3">
    <source>
        <dbReference type="Proteomes" id="UP000247810"/>
    </source>
</evidence>
<accession>A0A319EJ33</accession>
<evidence type="ECO:0000256" key="1">
    <source>
        <dbReference type="SAM" id="MobiDB-lite"/>
    </source>
</evidence>
<keyword evidence="3" id="KW-1185">Reference proteome</keyword>